<protein>
    <recommendedName>
        <fullName evidence="3">Ycf15</fullName>
    </recommendedName>
</protein>
<dbReference type="Proteomes" id="UP001054945">
    <property type="component" value="Unassembled WGS sequence"/>
</dbReference>
<evidence type="ECO:0008006" key="3">
    <source>
        <dbReference type="Google" id="ProtNLM"/>
    </source>
</evidence>
<proteinExistence type="predicted"/>
<sequence>MFQLLLPNCSENVRSNTKVGIKKDKKEEKKRTFPVFSWKTRNAQLIGCSLFQCAGHVRRNGQSERKRAIPFLRIFRFGDHHLLFSDSLNELGIKG</sequence>
<accession>A0AAV4R841</accession>
<evidence type="ECO:0000313" key="1">
    <source>
        <dbReference type="EMBL" id="GIY17899.1"/>
    </source>
</evidence>
<dbReference type="EMBL" id="BPLR01007560">
    <property type="protein sequence ID" value="GIY17899.1"/>
    <property type="molecule type" value="Genomic_DNA"/>
</dbReference>
<gene>
    <name evidence="1" type="ORF">CEXT_792601</name>
</gene>
<evidence type="ECO:0000313" key="2">
    <source>
        <dbReference type="Proteomes" id="UP001054945"/>
    </source>
</evidence>
<organism evidence="1 2">
    <name type="scientific">Caerostris extrusa</name>
    <name type="common">Bark spider</name>
    <name type="synonym">Caerostris bankana</name>
    <dbReference type="NCBI Taxonomy" id="172846"/>
    <lineage>
        <taxon>Eukaryota</taxon>
        <taxon>Metazoa</taxon>
        <taxon>Ecdysozoa</taxon>
        <taxon>Arthropoda</taxon>
        <taxon>Chelicerata</taxon>
        <taxon>Arachnida</taxon>
        <taxon>Araneae</taxon>
        <taxon>Araneomorphae</taxon>
        <taxon>Entelegynae</taxon>
        <taxon>Araneoidea</taxon>
        <taxon>Araneidae</taxon>
        <taxon>Caerostris</taxon>
    </lineage>
</organism>
<dbReference type="AlphaFoldDB" id="A0AAV4R841"/>
<comment type="caution">
    <text evidence="1">The sequence shown here is derived from an EMBL/GenBank/DDBJ whole genome shotgun (WGS) entry which is preliminary data.</text>
</comment>
<keyword evidence="2" id="KW-1185">Reference proteome</keyword>
<name>A0AAV4R841_CAEEX</name>
<reference evidence="1 2" key="1">
    <citation type="submission" date="2021-06" db="EMBL/GenBank/DDBJ databases">
        <title>Caerostris extrusa draft genome.</title>
        <authorList>
            <person name="Kono N."/>
            <person name="Arakawa K."/>
        </authorList>
    </citation>
    <scope>NUCLEOTIDE SEQUENCE [LARGE SCALE GENOMIC DNA]</scope>
</reference>